<dbReference type="Proteomes" id="UP001178354">
    <property type="component" value="Unassembled WGS sequence"/>
</dbReference>
<proteinExistence type="predicted"/>
<dbReference type="Gene3D" id="3.30.310.170">
    <property type="entry name" value="Outer membrane protein assembly factor BamC"/>
    <property type="match status" value="1"/>
</dbReference>
<dbReference type="EMBL" id="JAUUUU010000001">
    <property type="protein sequence ID" value="MDP1519519.1"/>
    <property type="molecule type" value="Genomic_DNA"/>
</dbReference>
<keyword evidence="2" id="KW-1185">Reference proteome</keyword>
<evidence type="ECO:0000313" key="1">
    <source>
        <dbReference type="EMBL" id="MDP1519519.1"/>
    </source>
</evidence>
<reference evidence="1" key="2">
    <citation type="submission" date="2023-08" db="EMBL/GenBank/DDBJ databases">
        <authorList>
            <person name="Luo J."/>
        </authorList>
    </citation>
    <scope>NUCLEOTIDE SEQUENCE</scope>
    <source>
        <strain evidence="1">DSM 25064</strain>
    </source>
</reference>
<sequence>MKPSLRLFCVTVLTLAVAGCGKSPVRDRSNDYLQAVEVPPMSVPEDQSSSAIGELYDIPVIADTSAAPQRFRLPRPQPLSETTFEEIVKIDTFGDKRWIAINKPPAEVWPRIRNILSRSQVPTTRVDATAGEIETAWLEFKDDDVNSHRFRFTIRPGVGVNSTEVSILEMSAPLGKESDVSEWPQSSMSDAREQEFLQITSDALAHEINSGSVSLLAQNIGGDDRVKVIADEAVDPYLQIRLGYDRAWNSVINSLSKGGFTVLDQDRSAGRVSVEYKEIILVEEGGTTLMDLVLNFGQKDEELPPVKYQVTLSENQQIVEVRVLDEARNQLDRPSAMKLLKVIRGNLS</sequence>
<dbReference type="RefSeq" id="WP_305169033.1">
    <property type="nucleotide sequence ID" value="NZ_JAUUUU010000001.1"/>
</dbReference>
<dbReference type="InterPro" id="IPR010653">
    <property type="entry name" value="NlpB/DapX"/>
</dbReference>
<name>A0AAW8B143_9GAMM</name>
<gene>
    <name evidence="1" type="primary">bamC</name>
    <name evidence="1" type="ORF">Q8A57_00875</name>
</gene>
<dbReference type="InterPro" id="IPR042268">
    <property type="entry name" value="BamC_C"/>
</dbReference>
<evidence type="ECO:0000313" key="2">
    <source>
        <dbReference type="Proteomes" id="UP001178354"/>
    </source>
</evidence>
<accession>A0AAW8B143</accession>
<reference evidence="1" key="1">
    <citation type="journal article" date="2010" name="Int. J. Syst. Evol. Microbiol.">
        <title>Porticoccus litoralis gen. nov., sp. nov., a gammaproteobacterium isolated from the Yellow Sea.</title>
        <authorList>
            <person name="Oh H.M."/>
            <person name="Kim H."/>
            <person name="Kim K.M."/>
            <person name="Min G.S."/>
            <person name="Cho J.C."/>
        </authorList>
    </citation>
    <scope>NUCLEOTIDE SEQUENCE</scope>
    <source>
        <strain evidence="1">DSM 25064</strain>
    </source>
</reference>
<organism evidence="1 2">
    <name type="scientific">Porticoccus litoralis</name>
    <dbReference type="NCBI Taxonomy" id="434086"/>
    <lineage>
        <taxon>Bacteria</taxon>
        <taxon>Pseudomonadati</taxon>
        <taxon>Pseudomonadota</taxon>
        <taxon>Gammaproteobacteria</taxon>
        <taxon>Cellvibrionales</taxon>
        <taxon>Porticoccaceae</taxon>
        <taxon>Porticoccus</taxon>
    </lineage>
</organism>
<dbReference type="AlphaFoldDB" id="A0AAW8B143"/>
<dbReference type="PROSITE" id="PS51257">
    <property type="entry name" value="PROKAR_LIPOPROTEIN"/>
    <property type="match status" value="1"/>
</dbReference>
<protein>
    <submittedName>
        <fullName evidence="1">Outer membrane protein assembly factor BamC</fullName>
    </submittedName>
</protein>
<comment type="caution">
    <text evidence="1">The sequence shown here is derived from an EMBL/GenBank/DDBJ whole genome shotgun (WGS) entry which is preliminary data.</text>
</comment>
<dbReference type="Pfam" id="PF06804">
    <property type="entry name" value="Lipoprotein_18"/>
    <property type="match status" value="1"/>
</dbReference>